<feature type="signal peptide" evidence="5">
    <location>
        <begin position="1"/>
        <end position="18"/>
    </location>
</feature>
<evidence type="ECO:0000256" key="5">
    <source>
        <dbReference type="SAM" id="SignalP"/>
    </source>
</evidence>
<evidence type="ECO:0000256" key="2">
    <source>
        <dbReference type="ARBA" id="ARBA00022729"/>
    </source>
</evidence>
<proteinExistence type="predicted"/>
<dbReference type="Proteomes" id="UP001314205">
    <property type="component" value="Unassembled WGS sequence"/>
</dbReference>
<gene>
    <name evidence="6" type="ORF">PARMNEM_LOCUS22629</name>
</gene>
<dbReference type="AlphaFoldDB" id="A0AAV1M9P5"/>
<keyword evidence="7" id="KW-1185">Reference proteome</keyword>
<dbReference type="InterPro" id="IPR031311">
    <property type="entry name" value="CHIT_BIND_RR_consensus"/>
</dbReference>
<evidence type="ECO:0000256" key="4">
    <source>
        <dbReference type="SAM" id="MobiDB-lite"/>
    </source>
</evidence>
<comment type="caution">
    <text evidence="6">The sequence shown here is derived from an EMBL/GenBank/DDBJ whole genome shotgun (WGS) entry which is preliminary data.</text>
</comment>
<dbReference type="PRINTS" id="PR00947">
    <property type="entry name" value="CUTICLE"/>
</dbReference>
<dbReference type="PROSITE" id="PS51155">
    <property type="entry name" value="CHIT_BIND_RR_2"/>
    <property type="match status" value="1"/>
</dbReference>
<dbReference type="Pfam" id="PF00379">
    <property type="entry name" value="Chitin_bind_4"/>
    <property type="match status" value="1"/>
</dbReference>
<feature type="region of interest" description="Disordered" evidence="4">
    <location>
        <begin position="26"/>
        <end position="65"/>
    </location>
</feature>
<dbReference type="GO" id="GO:0005615">
    <property type="term" value="C:extracellular space"/>
    <property type="evidence" value="ECO:0007669"/>
    <property type="project" value="TreeGrafter"/>
</dbReference>
<dbReference type="GO" id="GO:0031012">
    <property type="term" value="C:extracellular matrix"/>
    <property type="evidence" value="ECO:0007669"/>
    <property type="project" value="TreeGrafter"/>
</dbReference>
<dbReference type="InterPro" id="IPR051217">
    <property type="entry name" value="Insect_Cuticle_Struc_Prot"/>
</dbReference>
<organism evidence="6 7">
    <name type="scientific">Parnassius mnemosyne</name>
    <name type="common">clouded apollo</name>
    <dbReference type="NCBI Taxonomy" id="213953"/>
    <lineage>
        <taxon>Eukaryota</taxon>
        <taxon>Metazoa</taxon>
        <taxon>Ecdysozoa</taxon>
        <taxon>Arthropoda</taxon>
        <taxon>Hexapoda</taxon>
        <taxon>Insecta</taxon>
        <taxon>Pterygota</taxon>
        <taxon>Neoptera</taxon>
        <taxon>Endopterygota</taxon>
        <taxon>Lepidoptera</taxon>
        <taxon>Glossata</taxon>
        <taxon>Ditrysia</taxon>
        <taxon>Papilionoidea</taxon>
        <taxon>Papilionidae</taxon>
        <taxon>Parnassiinae</taxon>
        <taxon>Parnassini</taxon>
        <taxon>Parnassius</taxon>
        <taxon>Driopa</taxon>
    </lineage>
</organism>
<name>A0AAV1M9P5_9NEOP</name>
<evidence type="ECO:0000256" key="3">
    <source>
        <dbReference type="PROSITE-ProRule" id="PRU00497"/>
    </source>
</evidence>
<evidence type="ECO:0000313" key="7">
    <source>
        <dbReference type="Proteomes" id="UP001314205"/>
    </source>
</evidence>
<evidence type="ECO:0000256" key="1">
    <source>
        <dbReference type="ARBA" id="ARBA00022460"/>
    </source>
</evidence>
<accession>A0AAV1M9P5</accession>
<sequence>MGKLQILCITILVAVAAASYDQGHGHAYSSQHISRHDGPAHPVHVHGHYHGHGGGHGHGHDHGHDHIDYYAHPKYEFDYRVEDHHTGDKKSQHEFRDGDVVKGVYSLHEPDGSIRVVEYHADKHNGFHADVKHSTHHIVPKHHHY</sequence>
<reference evidence="6 7" key="1">
    <citation type="submission" date="2023-11" db="EMBL/GenBank/DDBJ databases">
        <authorList>
            <person name="Hedman E."/>
            <person name="Englund M."/>
            <person name="Stromberg M."/>
            <person name="Nyberg Akerstrom W."/>
            <person name="Nylinder S."/>
            <person name="Jareborg N."/>
            <person name="Kallberg Y."/>
            <person name="Kronander E."/>
        </authorList>
    </citation>
    <scope>NUCLEOTIDE SEQUENCE [LARGE SCALE GENOMIC DNA]</scope>
</reference>
<keyword evidence="1 3" id="KW-0193">Cuticle</keyword>
<dbReference type="PROSITE" id="PS00233">
    <property type="entry name" value="CHIT_BIND_RR_1"/>
    <property type="match status" value="1"/>
</dbReference>
<dbReference type="PANTHER" id="PTHR12236">
    <property type="entry name" value="STRUCTURAL CONTITUENT OF CUTICLE"/>
    <property type="match status" value="1"/>
</dbReference>
<feature type="chain" id="PRO_5043954008" evidence="5">
    <location>
        <begin position="19"/>
        <end position="145"/>
    </location>
</feature>
<evidence type="ECO:0000313" key="6">
    <source>
        <dbReference type="EMBL" id="CAK1604406.1"/>
    </source>
</evidence>
<dbReference type="PANTHER" id="PTHR12236:SF95">
    <property type="entry name" value="CUTICULAR PROTEIN 76BD, ISOFORM C-RELATED"/>
    <property type="match status" value="1"/>
</dbReference>
<keyword evidence="2 5" id="KW-0732">Signal</keyword>
<dbReference type="InterPro" id="IPR000618">
    <property type="entry name" value="Insect_cuticle"/>
</dbReference>
<protein>
    <submittedName>
        <fullName evidence="6">Uncharacterized protein</fullName>
    </submittedName>
</protein>
<dbReference type="GO" id="GO:0042302">
    <property type="term" value="F:structural constituent of cuticle"/>
    <property type="evidence" value="ECO:0007669"/>
    <property type="project" value="UniProtKB-UniRule"/>
</dbReference>
<feature type="compositionally biased region" description="Basic residues" evidence="4">
    <location>
        <begin position="43"/>
        <end position="57"/>
    </location>
</feature>
<dbReference type="EMBL" id="CAVLGL010000159">
    <property type="protein sequence ID" value="CAK1604406.1"/>
    <property type="molecule type" value="Genomic_DNA"/>
</dbReference>